<name>A0A8A0RQ51_9FIRM</name>
<dbReference type="AlphaFoldDB" id="A0A8A0RQ51"/>
<proteinExistence type="predicted"/>
<evidence type="ECO:0000313" key="2">
    <source>
        <dbReference type="EMBL" id="QSQ10501.1"/>
    </source>
</evidence>
<evidence type="ECO:0000313" key="3">
    <source>
        <dbReference type="Proteomes" id="UP000662904"/>
    </source>
</evidence>
<reference evidence="2" key="1">
    <citation type="submission" date="2020-07" db="EMBL/GenBank/DDBJ databases">
        <title>Koleobacter methoxysyntrophicus gen. nov., sp. nov., a novel anaerobic bacterium isolated from deep subsurface oil field and proposal of Koleobacterales ord. nov. in the phylum Firmicutes.</title>
        <authorList>
            <person name="Sakamoto S."/>
            <person name="Tamaki H."/>
        </authorList>
    </citation>
    <scope>NUCLEOTIDE SEQUENCE</scope>
    <source>
        <strain evidence="2">NRmbB1</strain>
    </source>
</reference>
<dbReference type="Proteomes" id="UP000662904">
    <property type="component" value="Chromosome"/>
</dbReference>
<dbReference type="InterPro" id="IPR019267">
    <property type="entry name" value="CRISPR-assoc_Cas6_C"/>
</dbReference>
<sequence>MTIEILLDKTIYNNRLNLMKVKYGTNQKLSPKEANSIVYRMFGDMHVISQGHELYKKLFAIKKLNDKGFEAVYIFPVPENTARERAEKYGLKVCKIEYLSDISVPNLSNAAGVKLKFTSPTCFKFERYSVPAFDSYVFWSSVLASWYSCKQHQPLLNASQLITLIYPVETKIKQINFKLDTDISFYGFVGSVKMLFDNKAIGDIRLFIYYLLETAAWIGAGKKTAWGMGNVDFQLL</sequence>
<protein>
    <recommendedName>
        <fullName evidence="1">CRISPR-associated protein Cas6 C-terminal domain-containing protein</fullName>
    </recommendedName>
</protein>
<evidence type="ECO:0000259" key="1">
    <source>
        <dbReference type="Pfam" id="PF10040"/>
    </source>
</evidence>
<feature type="domain" description="CRISPR-associated protein Cas6 C-terminal" evidence="1">
    <location>
        <begin position="115"/>
        <end position="231"/>
    </location>
</feature>
<dbReference type="Gene3D" id="3.30.70.1900">
    <property type="match status" value="1"/>
</dbReference>
<dbReference type="EMBL" id="CP059066">
    <property type="protein sequence ID" value="QSQ10501.1"/>
    <property type="molecule type" value="Genomic_DNA"/>
</dbReference>
<organism evidence="2 3">
    <name type="scientific">Koleobacter methoxysyntrophicus</name>
    <dbReference type="NCBI Taxonomy" id="2751313"/>
    <lineage>
        <taxon>Bacteria</taxon>
        <taxon>Bacillati</taxon>
        <taxon>Bacillota</taxon>
        <taxon>Clostridia</taxon>
        <taxon>Koleobacterales</taxon>
        <taxon>Koleobacteraceae</taxon>
        <taxon>Koleobacter</taxon>
    </lineage>
</organism>
<gene>
    <name evidence="2" type="ORF">H0A61_02909</name>
</gene>
<accession>A0A8A0RQ51</accession>
<dbReference type="RefSeq" id="WP_206707809.1">
    <property type="nucleotide sequence ID" value="NZ_CP059066.1"/>
</dbReference>
<keyword evidence="3" id="KW-1185">Reference proteome</keyword>
<dbReference type="KEGG" id="kme:H0A61_02909"/>
<dbReference type="Pfam" id="PF10040">
    <property type="entry name" value="CRISPR_Cas6"/>
    <property type="match status" value="1"/>
</dbReference>